<keyword evidence="6" id="KW-1015">Disulfide bond</keyword>
<evidence type="ECO:0000256" key="2">
    <source>
        <dbReference type="ARBA" id="ARBA00010472"/>
    </source>
</evidence>
<organism evidence="9 10">
    <name type="scientific">Streptomyces lateritius</name>
    <dbReference type="NCBI Taxonomy" id="67313"/>
    <lineage>
        <taxon>Bacteria</taxon>
        <taxon>Bacillati</taxon>
        <taxon>Actinomycetota</taxon>
        <taxon>Actinomycetes</taxon>
        <taxon>Kitasatosporales</taxon>
        <taxon>Streptomycetaceae</taxon>
        <taxon>Streptomyces</taxon>
    </lineage>
</organism>
<dbReference type="Gene3D" id="3.30.350.10">
    <property type="entry name" value="Subtilisin inhibitor-like"/>
    <property type="match status" value="1"/>
</dbReference>
<accession>A0ABW6Y769</accession>
<protein>
    <submittedName>
        <fullName evidence="9">SSI family serine proteinase inhibitor</fullName>
    </submittedName>
</protein>
<keyword evidence="5" id="KW-0722">Serine protease inhibitor</keyword>
<evidence type="ECO:0000256" key="4">
    <source>
        <dbReference type="ARBA" id="ARBA00022690"/>
    </source>
</evidence>
<name>A0ABW6Y769_9ACTN</name>
<proteinExistence type="inferred from homology"/>
<dbReference type="InterPro" id="IPR023549">
    <property type="entry name" value="Subtilisin_inhibitor"/>
</dbReference>
<comment type="caution">
    <text evidence="9">The sequence shown here is derived from an EMBL/GenBank/DDBJ whole genome shotgun (WGS) entry which is preliminary data.</text>
</comment>
<evidence type="ECO:0000256" key="6">
    <source>
        <dbReference type="ARBA" id="ARBA00023157"/>
    </source>
</evidence>
<keyword evidence="3" id="KW-0964">Secreted</keyword>
<evidence type="ECO:0000313" key="10">
    <source>
        <dbReference type="Proteomes" id="UP001603013"/>
    </source>
</evidence>
<comment type="similarity">
    <text evidence="2">Belongs to the protease inhibitor I16 (SSI) family.</text>
</comment>
<evidence type="ECO:0000313" key="9">
    <source>
        <dbReference type="EMBL" id="MFF8275652.1"/>
    </source>
</evidence>
<comment type="subcellular location">
    <subcellularLocation>
        <location evidence="1">Secreted</location>
    </subcellularLocation>
</comment>
<dbReference type="Proteomes" id="UP001603013">
    <property type="component" value="Unassembled WGS sequence"/>
</dbReference>
<keyword evidence="4" id="KW-0646">Protease inhibitor</keyword>
<dbReference type="InterPro" id="IPR036819">
    <property type="entry name" value="Subtilisin_inhibitor-like_sf"/>
</dbReference>
<gene>
    <name evidence="9" type="ORF">ACF05T_05960</name>
</gene>
<feature type="signal peptide" evidence="7">
    <location>
        <begin position="1"/>
        <end position="19"/>
    </location>
</feature>
<dbReference type="Pfam" id="PF00720">
    <property type="entry name" value="SSI"/>
    <property type="match status" value="1"/>
</dbReference>
<dbReference type="SUPFAM" id="SSF55399">
    <property type="entry name" value="Subtilisin inhibitor"/>
    <property type="match status" value="1"/>
</dbReference>
<feature type="chain" id="PRO_5047109877" evidence="7">
    <location>
        <begin position="20"/>
        <end position="143"/>
    </location>
</feature>
<feature type="domain" description="Subtilisin inhibitor" evidence="8">
    <location>
        <begin position="34"/>
        <end position="117"/>
    </location>
</feature>
<sequence length="143" mass="15155">MLRRLVLTTLAPLAATAGAAGLGPIPPLPLLSAPDALTVTISKSGHPDANGTFRLECGSEVGGNHPAADRACDRLDRLAKEGKDPFAAVDKDRFCTQQYGGPAVAHVTGDWHGRPVDARFSRADGCEIDRWENLEPVLPHVRG</sequence>
<dbReference type="RefSeq" id="WP_391933278.1">
    <property type="nucleotide sequence ID" value="NZ_JBIBSM010000002.1"/>
</dbReference>
<keyword evidence="10" id="KW-1185">Reference proteome</keyword>
<evidence type="ECO:0000256" key="3">
    <source>
        <dbReference type="ARBA" id="ARBA00022525"/>
    </source>
</evidence>
<reference evidence="9 10" key="1">
    <citation type="submission" date="2024-10" db="EMBL/GenBank/DDBJ databases">
        <title>The Natural Products Discovery Center: Release of the First 8490 Sequenced Strains for Exploring Actinobacteria Biosynthetic Diversity.</title>
        <authorList>
            <person name="Kalkreuter E."/>
            <person name="Kautsar S.A."/>
            <person name="Yang D."/>
            <person name="Bader C.D."/>
            <person name="Teijaro C.N."/>
            <person name="Fluegel L."/>
            <person name="Davis C.M."/>
            <person name="Simpson J.R."/>
            <person name="Lauterbach L."/>
            <person name="Steele A.D."/>
            <person name="Gui C."/>
            <person name="Meng S."/>
            <person name="Li G."/>
            <person name="Viehrig K."/>
            <person name="Ye F."/>
            <person name="Su P."/>
            <person name="Kiefer A.F."/>
            <person name="Nichols A."/>
            <person name="Cepeda A.J."/>
            <person name="Yan W."/>
            <person name="Fan B."/>
            <person name="Jiang Y."/>
            <person name="Adhikari A."/>
            <person name="Zheng C.-J."/>
            <person name="Schuster L."/>
            <person name="Cowan T.M."/>
            <person name="Smanski M.J."/>
            <person name="Chevrette M.G."/>
            <person name="De Carvalho L.P.S."/>
            <person name="Shen B."/>
        </authorList>
    </citation>
    <scope>NUCLEOTIDE SEQUENCE [LARGE SCALE GENOMIC DNA]</scope>
    <source>
        <strain evidence="9 10">NPDC015755</strain>
    </source>
</reference>
<evidence type="ECO:0000256" key="5">
    <source>
        <dbReference type="ARBA" id="ARBA00022900"/>
    </source>
</evidence>
<evidence type="ECO:0000256" key="7">
    <source>
        <dbReference type="SAM" id="SignalP"/>
    </source>
</evidence>
<keyword evidence="7" id="KW-0732">Signal</keyword>
<evidence type="ECO:0000256" key="1">
    <source>
        <dbReference type="ARBA" id="ARBA00004613"/>
    </source>
</evidence>
<dbReference type="EMBL" id="JBIBSM010000002">
    <property type="protein sequence ID" value="MFF8275652.1"/>
    <property type="molecule type" value="Genomic_DNA"/>
</dbReference>
<evidence type="ECO:0000259" key="8">
    <source>
        <dbReference type="Pfam" id="PF00720"/>
    </source>
</evidence>